<dbReference type="EMBL" id="BGPR01001727">
    <property type="protein sequence ID" value="GBM60511.1"/>
    <property type="molecule type" value="Genomic_DNA"/>
</dbReference>
<reference evidence="1 2" key="1">
    <citation type="journal article" date="2019" name="Sci. Rep.">
        <title>Orb-weaving spider Araneus ventricosus genome elucidates the spidroin gene catalogue.</title>
        <authorList>
            <person name="Kono N."/>
            <person name="Nakamura H."/>
            <person name="Ohtoshi R."/>
            <person name="Moran D.A.P."/>
            <person name="Shinohara A."/>
            <person name="Yoshida Y."/>
            <person name="Fujiwara M."/>
            <person name="Mori M."/>
            <person name="Tomita M."/>
            <person name="Arakawa K."/>
        </authorList>
    </citation>
    <scope>NUCLEOTIDE SEQUENCE [LARGE SCALE GENOMIC DNA]</scope>
</reference>
<comment type="caution">
    <text evidence="1">The sequence shown here is derived from an EMBL/GenBank/DDBJ whole genome shotgun (WGS) entry which is preliminary data.</text>
</comment>
<proteinExistence type="predicted"/>
<dbReference type="Proteomes" id="UP000499080">
    <property type="component" value="Unassembled WGS sequence"/>
</dbReference>
<accession>A0A4Y2H5W6</accession>
<dbReference type="AlphaFoldDB" id="A0A4Y2H5W6"/>
<evidence type="ECO:0000313" key="1">
    <source>
        <dbReference type="EMBL" id="GBM60511.1"/>
    </source>
</evidence>
<protein>
    <submittedName>
        <fullName evidence="1">Uncharacterized protein</fullName>
    </submittedName>
</protein>
<name>A0A4Y2H5W6_ARAVE</name>
<organism evidence="1 2">
    <name type="scientific">Araneus ventricosus</name>
    <name type="common">Orbweaver spider</name>
    <name type="synonym">Epeira ventricosa</name>
    <dbReference type="NCBI Taxonomy" id="182803"/>
    <lineage>
        <taxon>Eukaryota</taxon>
        <taxon>Metazoa</taxon>
        <taxon>Ecdysozoa</taxon>
        <taxon>Arthropoda</taxon>
        <taxon>Chelicerata</taxon>
        <taxon>Arachnida</taxon>
        <taxon>Araneae</taxon>
        <taxon>Araneomorphae</taxon>
        <taxon>Entelegynae</taxon>
        <taxon>Araneoidea</taxon>
        <taxon>Araneidae</taxon>
        <taxon>Araneus</taxon>
    </lineage>
</organism>
<evidence type="ECO:0000313" key="2">
    <source>
        <dbReference type="Proteomes" id="UP000499080"/>
    </source>
</evidence>
<keyword evidence="2" id="KW-1185">Reference proteome</keyword>
<sequence length="87" mass="9727">MGVALQLIRLRDSIPSKLCRVRKPGALNPSGSNVLPLVWRGSLERRMLTQSDNSTKLRNMSLKSPRIALKRSVILPKLTYAALYGRP</sequence>
<gene>
    <name evidence="1" type="ORF">AVEN_259998_1</name>
</gene>